<dbReference type="EMBL" id="JAECZA010000209">
    <property type="protein sequence ID" value="MBH8575822.1"/>
    <property type="molecule type" value="Genomic_DNA"/>
</dbReference>
<keyword evidence="3" id="KW-1185">Reference proteome</keyword>
<feature type="transmembrane region" description="Helical" evidence="1">
    <location>
        <begin position="71"/>
        <end position="93"/>
    </location>
</feature>
<comment type="caution">
    <text evidence="2">The sequence shown here is derived from an EMBL/GenBank/DDBJ whole genome shotgun (WGS) entry which is preliminary data.</text>
</comment>
<dbReference type="RefSeq" id="WP_214434580.1">
    <property type="nucleotide sequence ID" value="NZ_CAWPUQ010000131.1"/>
</dbReference>
<reference evidence="2 3" key="1">
    <citation type="journal article" date="2021" name="Int. J. Syst. Evol. Microbiol.">
        <title>Amazonocrinis nigriterrae gen. nov., sp. nov., Atlanticothrix silvestris gen. nov., sp. nov. and Dendronalium phyllosphericum gen. nov., sp. nov., nostocacean cyanobacteria from Brazilian environments.</title>
        <authorList>
            <person name="Alvarenga D.O."/>
            <person name="Andreote A.P.D."/>
            <person name="Branco L.H.Z."/>
            <person name="Delbaje E."/>
            <person name="Cruz R.B."/>
            <person name="Varani A.M."/>
            <person name="Fiore M.F."/>
        </authorList>
    </citation>
    <scope>NUCLEOTIDE SEQUENCE [LARGE SCALE GENOMIC DNA]</scope>
    <source>
        <strain evidence="2 3">CENA369</strain>
    </source>
</reference>
<evidence type="ECO:0000313" key="3">
    <source>
        <dbReference type="Proteomes" id="UP000662314"/>
    </source>
</evidence>
<feature type="transmembrane region" description="Helical" evidence="1">
    <location>
        <begin position="12"/>
        <end position="31"/>
    </location>
</feature>
<feature type="transmembrane region" description="Helical" evidence="1">
    <location>
        <begin position="136"/>
        <end position="154"/>
    </location>
</feature>
<accession>A0A8J7IFT3</accession>
<organism evidence="2 3">
    <name type="scientific">Dendronalium phyllosphericum CENA369</name>
    <dbReference type="NCBI Taxonomy" id="1725256"/>
    <lineage>
        <taxon>Bacteria</taxon>
        <taxon>Bacillati</taxon>
        <taxon>Cyanobacteriota</taxon>
        <taxon>Cyanophyceae</taxon>
        <taxon>Nostocales</taxon>
        <taxon>Nostocaceae</taxon>
        <taxon>Dendronalium</taxon>
        <taxon>Dendronalium phyllosphericum</taxon>
    </lineage>
</organism>
<evidence type="ECO:0000256" key="1">
    <source>
        <dbReference type="SAM" id="Phobius"/>
    </source>
</evidence>
<feature type="transmembrane region" description="Helical" evidence="1">
    <location>
        <begin position="37"/>
        <end position="59"/>
    </location>
</feature>
<keyword evidence="1" id="KW-0812">Transmembrane</keyword>
<dbReference type="Proteomes" id="UP000662314">
    <property type="component" value="Unassembled WGS sequence"/>
</dbReference>
<name>A0A8J7IFT3_9NOST</name>
<sequence length="282" mass="31904">MSSNSQNSSTTNLLGSFAGLVGIFSIFLYFLGWIYRWAYFEFFLIEVTSLNLPIQSFLLVPLQAILGDLWIFFRAILVLIVTVLLIKATIWLISSLKASTAPGTSQLPISRFTQNLHSFWLFRPLRSFAQLLPKPLRYEIVVVLWILAALFWIGRWQGNADAYRDALNNTSTRPIVTLVSPSDKIALGRNLDDLLINPSLKGSRIIGDVEQFRQILGRETNDNTNPKQPIVWRLLIENNNWVYLFPAMLPGGKPNQRPPVLAVNTGDGRVQLLILSRPKVLL</sequence>
<dbReference type="AlphaFoldDB" id="A0A8J7IFT3"/>
<gene>
    <name evidence="2" type="ORF">I8752_23035</name>
</gene>
<protein>
    <submittedName>
        <fullName evidence="2">Uncharacterized protein</fullName>
    </submittedName>
</protein>
<keyword evidence="1" id="KW-1133">Transmembrane helix</keyword>
<evidence type="ECO:0000313" key="2">
    <source>
        <dbReference type="EMBL" id="MBH8575822.1"/>
    </source>
</evidence>
<keyword evidence="1" id="KW-0472">Membrane</keyword>
<proteinExistence type="predicted"/>